<proteinExistence type="predicted"/>
<dbReference type="InterPro" id="IPR020189">
    <property type="entry name" value="IF5A_C"/>
</dbReference>
<dbReference type="InterPro" id="IPR012340">
    <property type="entry name" value="NA-bd_OB-fold"/>
</dbReference>
<dbReference type="GO" id="GO:0003746">
    <property type="term" value="F:translation elongation factor activity"/>
    <property type="evidence" value="ECO:0007669"/>
    <property type="project" value="InterPro"/>
</dbReference>
<comment type="caution">
    <text evidence="2">The sequence shown here is derived from an EMBL/GenBank/DDBJ whole genome shotgun (WGS) entry which is preliminary data.</text>
</comment>
<dbReference type="Pfam" id="PF01287">
    <property type="entry name" value="eIF-5a"/>
    <property type="match status" value="1"/>
</dbReference>
<reference evidence="3" key="2">
    <citation type="journal article" date="2018" name="BMC Genomics">
        <title>Genomic insights into host adaptation between the wheat stripe rust pathogen (Puccinia striiformis f. sp. tritici) and the barley stripe rust pathogen (Puccinia striiformis f. sp. hordei).</title>
        <authorList>
            <person name="Xia C."/>
            <person name="Wang M."/>
            <person name="Yin C."/>
            <person name="Cornejo O.E."/>
            <person name="Hulbert S.H."/>
            <person name="Chen X."/>
        </authorList>
    </citation>
    <scope>NUCLEOTIDE SEQUENCE [LARGE SCALE GENOMIC DNA]</scope>
    <source>
        <strain evidence="3">93TX-2</strain>
    </source>
</reference>
<evidence type="ECO:0000259" key="1">
    <source>
        <dbReference type="SMART" id="SM01376"/>
    </source>
</evidence>
<dbReference type="AlphaFoldDB" id="A0A2S4VBI3"/>
<dbReference type="Gene3D" id="2.40.50.140">
    <property type="entry name" value="Nucleic acid-binding proteins"/>
    <property type="match status" value="1"/>
</dbReference>
<dbReference type="VEuPathDB" id="FungiDB:PSTT_00045"/>
<keyword evidence="3" id="KW-1185">Reference proteome</keyword>
<dbReference type="GO" id="GO:0043022">
    <property type="term" value="F:ribosome binding"/>
    <property type="evidence" value="ECO:0007669"/>
    <property type="project" value="InterPro"/>
</dbReference>
<feature type="domain" description="Translation initiation factor 5A C-terminal" evidence="1">
    <location>
        <begin position="31"/>
        <end position="92"/>
    </location>
</feature>
<name>A0A2S4VBI3_9BASI</name>
<gene>
    <name evidence="2" type="ORF">PSHT_10193</name>
</gene>
<dbReference type="GO" id="GO:0045905">
    <property type="term" value="P:positive regulation of translational termination"/>
    <property type="evidence" value="ECO:0007669"/>
    <property type="project" value="InterPro"/>
</dbReference>
<feature type="non-terminal residue" evidence="2">
    <location>
        <position position="1"/>
    </location>
</feature>
<dbReference type="GO" id="GO:0045901">
    <property type="term" value="P:positive regulation of translational elongation"/>
    <property type="evidence" value="ECO:0007669"/>
    <property type="project" value="InterPro"/>
</dbReference>
<dbReference type="VEuPathDB" id="FungiDB:PSHT_10193"/>
<reference evidence="2 3" key="1">
    <citation type="submission" date="2017-12" db="EMBL/GenBank/DDBJ databases">
        <title>Gene loss provides genomic basis for host adaptation in cereal stripe rust fungi.</title>
        <authorList>
            <person name="Xia C."/>
        </authorList>
    </citation>
    <scope>NUCLEOTIDE SEQUENCE [LARGE SCALE GENOMIC DNA]</scope>
    <source>
        <strain evidence="2 3">93TX-2</strain>
    </source>
</reference>
<dbReference type="GO" id="GO:0003723">
    <property type="term" value="F:RNA binding"/>
    <property type="evidence" value="ECO:0007669"/>
    <property type="project" value="InterPro"/>
</dbReference>
<dbReference type="Proteomes" id="UP000238274">
    <property type="component" value="Unassembled WGS sequence"/>
</dbReference>
<dbReference type="SMART" id="SM01376">
    <property type="entry name" value="eIF-5a"/>
    <property type="match status" value="1"/>
</dbReference>
<sequence length="129" mass="14533">TRARQSPLSWHRTFRKYKDVSPYTHNIDVTKVSRTVNQLVNMKDGIDEVSKDDVKDPEGDIGDEIQTQFDAGKDLYCTITAFVGEEICIAVKEAPKCEQHTICGINQSTLLPKVSIIDKRMLDLVYGST</sequence>
<evidence type="ECO:0000313" key="3">
    <source>
        <dbReference type="Proteomes" id="UP000238274"/>
    </source>
</evidence>
<dbReference type="InterPro" id="IPR001884">
    <property type="entry name" value="IF5A-like"/>
</dbReference>
<accession>A0A2S4VBI3</accession>
<dbReference type="EMBL" id="PKSM01000153">
    <property type="protein sequence ID" value="POW06899.1"/>
    <property type="molecule type" value="Genomic_DNA"/>
</dbReference>
<evidence type="ECO:0000313" key="2">
    <source>
        <dbReference type="EMBL" id="POW06899.1"/>
    </source>
</evidence>
<organism evidence="2 3">
    <name type="scientific">Puccinia striiformis</name>
    <dbReference type="NCBI Taxonomy" id="27350"/>
    <lineage>
        <taxon>Eukaryota</taxon>
        <taxon>Fungi</taxon>
        <taxon>Dikarya</taxon>
        <taxon>Basidiomycota</taxon>
        <taxon>Pucciniomycotina</taxon>
        <taxon>Pucciniomycetes</taxon>
        <taxon>Pucciniales</taxon>
        <taxon>Pucciniaceae</taxon>
        <taxon>Puccinia</taxon>
    </lineage>
</organism>
<reference evidence="3" key="3">
    <citation type="journal article" date="2018" name="Mol. Plant Microbe Interact.">
        <title>Genome sequence resources for the wheat stripe rust pathogen (Puccinia striiformis f. sp. tritici) and the barley stripe rust pathogen (Puccinia striiformis f. sp. hordei).</title>
        <authorList>
            <person name="Xia C."/>
            <person name="Wang M."/>
            <person name="Yin C."/>
            <person name="Cornejo O.E."/>
            <person name="Hulbert S.H."/>
            <person name="Chen X."/>
        </authorList>
    </citation>
    <scope>NUCLEOTIDE SEQUENCE [LARGE SCALE GENOMIC DNA]</scope>
    <source>
        <strain evidence="3">93TX-2</strain>
    </source>
</reference>
<dbReference type="PANTHER" id="PTHR11673">
    <property type="entry name" value="TRANSLATION INITIATION FACTOR 5A FAMILY MEMBER"/>
    <property type="match status" value="1"/>
</dbReference>
<protein>
    <recommendedName>
        <fullName evidence="1">Translation initiation factor 5A C-terminal domain-containing protein</fullName>
    </recommendedName>
</protein>
<dbReference type="SUPFAM" id="SSF50249">
    <property type="entry name" value="Nucleic acid-binding proteins"/>
    <property type="match status" value="1"/>
</dbReference>
<dbReference type="OrthoDB" id="9975114at2759"/>